<proteinExistence type="inferred from homology"/>
<evidence type="ECO:0000256" key="4">
    <source>
        <dbReference type="ARBA" id="ARBA00022989"/>
    </source>
</evidence>
<dbReference type="EMBL" id="VGLS01000214">
    <property type="protein sequence ID" value="MBM3223871.1"/>
    <property type="molecule type" value="Genomic_DNA"/>
</dbReference>
<dbReference type="InterPro" id="IPR036013">
    <property type="entry name" value="Band_7/SPFH_dom_sf"/>
</dbReference>
<accession>A0A937W2A1</accession>
<keyword evidence="5 6" id="KW-0472">Membrane</keyword>
<keyword evidence="8" id="KW-0645">Protease</keyword>
<dbReference type="InterPro" id="IPR001107">
    <property type="entry name" value="Band_7"/>
</dbReference>
<feature type="domain" description="Band 7" evidence="7">
    <location>
        <begin position="51"/>
        <end position="235"/>
    </location>
</feature>
<dbReference type="CDD" id="cd03404">
    <property type="entry name" value="SPFH_HflK"/>
    <property type="match status" value="1"/>
</dbReference>
<dbReference type="Pfam" id="PF01145">
    <property type="entry name" value="Band_7"/>
    <property type="match status" value="1"/>
</dbReference>
<dbReference type="InterPro" id="IPR010201">
    <property type="entry name" value="HflK"/>
</dbReference>
<comment type="similarity">
    <text evidence="2 6">Belongs to the band 7/mec-2 family. HflK subfamily.</text>
</comment>
<evidence type="ECO:0000256" key="1">
    <source>
        <dbReference type="ARBA" id="ARBA00004167"/>
    </source>
</evidence>
<dbReference type="GO" id="GO:0008233">
    <property type="term" value="F:peptidase activity"/>
    <property type="evidence" value="ECO:0007669"/>
    <property type="project" value="UniProtKB-KW"/>
</dbReference>
<dbReference type="InterPro" id="IPR050710">
    <property type="entry name" value="Band7/mec-2_domain"/>
</dbReference>
<dbReference type="Proteomes" id="UP000712673">
    <property type="component" value="Unassembled WGS sequence"/>
</dbReference>
<evidence type="ECO:0000256" key="3">
    <source>
        <dbReference type="ARBA" id="ARBA00022692"/>
    </source>
</evidence>
<keyword evidence="8" id="KW-0378">Hydrolase</keyword>
<keyword evidence="4 6" id="KW-1133">Transmembrane helix</keyword>
<dbReference type="AlphaFoldDB" id="A0A937W2A1"/>
<evidence type="ECO:0000256" key="2">
    <source>
        <dbReference type="ARBA" id="ARBA00006971"/>
    </source>
</evidence>
<keyword evidence="3 6" id="KW-0812">Transmembrane</keyword>
<evidence type="ECO:0000313" key="9">
    <source>
        <dbReference type="Proteomes" id="UP000712673"/>
    </source>
</evidence>
<dbReference type="GO" id="GO:0016020">
    <property type="term" value="C:membrane"/>
    <property type="evidence" value="ECO:0007669"/>
    <property type="project" value="UniProtKB-SubCell"/>
</dbReference>
<gene>
    <name evidence="8" type="primary">hflK</name>
    <name evidence="8" type="ORF">FJZ47_08735</name>
</gene>
<sequence length="348" mass="39747">MAERQIPPDDHDPQRELERLFKWGQQARQDNRLIPVVTFIVVVAGLLFLWSAWFTVQPEETGVVQRFGRAVRTAGPGLHFKWPYGLETVQRVPTARVLKEEFGFRTLATVPGQRTQYADNKAYKAESLMLTGDLNVIDVQWIIQYRIEDPIRYLFQVRNTPQTVRDITEAVMRRVVGNRLGSDVLTVRRVAVSSEVKEETQKILTDYDTGVRLVTVELQDVTPPDAVKPAFNEVNEARQDRERTINQAQEQAYREIPKARGTAAQSIREAEGYALERVNRATGETARFKAILDEYRQAPEVTRRRLYLEALGNFLAETKGLYIVDSDQKALIPWLPLESGAKPLVEGK</sequence>
<organism evidence="8 9">
    <name type="scientific">Tectimicrobiota bacterium</name>
    <dbReference type="NCBI Taxonomy" id="2528274"/>
    <lineage>
        <taxon>Bacteria</taxon>
        <taxon>Pseudomonadati</taxon>
        <taxon>Nitrospinota/Tectimicrobiota group</taxon>
        <taxon>Candidatus Tectimicrobiota</taxon>
    </lineage>
</organism>
<comment type="subcellular location">
    <subcellularLocation>
        <location evidence="1">Membrane</location>
        <topology evidence="1">Single-pass membrane protein</topology>
    </subcellularLocation>
</comment>
<dbReference type="GO" id="GO:0006508">
    <property type="term" value="P:proteolysis"/>
    <property type="evidence" value="ECO:0007669"/>
    <property type="project" value="UniProtKB-KW"/>
</dbReference>
<comment type="subunit">
    <text evidence="6">HflC and HflK may interact to form a multimeric complex.</text>
</comment>
<dbReference type="NCBIfam" id="TIGR01933">
    <property type="entry name" value="hflK"/>
    <property type="match status" value="1"/>
</dbReference>
<evidence type="ECO:0000256" key="6">
    <source>
        <dbReference type="RuleBase" id="RU364113"/>
    </source>
</evidence>
<comment type="caution">
    <text evidence="8">The sequence shown here is derived from an EMBL/GenBank/DDBJ whole genome shotgun (WGS) entry which is preliminary data.</text>
</comment>
<protein>
    <recommendedName>
        <fullName evidence="6">Protein HflK</fullName>
    </recommendedName>
</protein>
<feature type="transmembrane region" description="Helical" evidence="6">
    <location>
        <begin position="33"/>
        <end position="53"/>
    </location>
</feature>
<evidence type="ECO:0000313" key="8">
    <source>
        <dbReference type="EMBL" id="MBM3223871.1"/>
    </source>
</evidence>
<dbReference type="Gene3D" id="3.30.479.30">
    <property type="entry name" value="Band 7 domain"/>
    <property type="match status" value="1"/>
</dbReference>
<name>A0A937W2A1_UNCTE</name>
<dbReference type="SMART" id="SM00244">
    <property type="entry name" value="PHB"/>
    <property type="match status" value="1"/>
</dbReference>
<evidence type="ECO:0000259" key="7">
    <source>
        <dbReference type="SMART" id="SM00244"/>
    </source>
</evidence>
<comment type="function">
    <text evidence="6">HflC and HflK could encode or regulate a protease.</text>
</comment>
<dbReference type="SUPFAM" id="SSF117892">
    <property type="entry name" value="Band 7/SPFH domain"/>
    <property type="match status" value="1"/>
</dbReference>
<reference evidence="8" key="1">
    <citation type="submission" date="2019-03" db="EMBL/GenBank/DDBJ databases">
        <title>Lake Tanganyika Metagenome-Assembled Genomes (MAGs).</title>
        <authorList>
            <person name="Tran P."/>
        </authorList>
    </citation>
    <scope>NUCLEOTIDE SEQUENCE</scope>
    <source>
        <strain evidence="8">K_DeepCast_65m_m2_066</strain>
    </source>
</reference>
<dbReference type="PANTHER" id="PTHR43327:SF2">
    <property type="entry name" value="MODULATOR OF FTSH PROTEASE HFLK"/>
    <property type="match status" value="1"/>
</dbReference>
<dbReference type="PANTHER" id="PTHR43327">
    <property type="entry name" value="STOMATIN-LIKE PROTEIN 2, MITOCHONDRIAL"/>
    <property type="match status" value="1"/>
</dbReference>
<evidence type="ECO:0000256" key="5">
    <source>
        <dbReference type="ARBA" id="ARBA00023136"/>
    </source>
</evidence>